<feature type="transmembrane region" description="Helical" evidence="1">
    <location>
        <begin position="6"/>
        <end position="26"/>
    </location>
</feature>
<protein>
    <submittedName>
        <fullName evidence="2">Uncharacterized protein</fullName>
    </submittedName>
</protein>
<comment type="caution">
    <text evidence="2">The sequence shown here is derived from an EMBL/GenBank/DDBJ whole genome shotgun (WGS) entry which is preliminary data.</text>
</comment>
<gene>
    <name evidence="2" type="ORF">BIFGAL_02986</name>
</gene>
<evidence type="ECO:0000256" key="1">
    <source>
        <dbReference type="SAM" id="Phobius"/>
    </source>
</evidence>
<keyword evidence="1" id="KW-0472">Membrane</keyword>
<keyword evidence="1" id="KW-0812">Transmembrane</keyword>
<accession>D1NT73</accession>
<keyword evidence="1" id="KW-1133">Transmembrane helix</keyword>
<sequence length="48" mass="5511">MSWSYFLYISNAPVRGGIILTIPYIVKNIRPHPKMLDCRTPFPCCPSI</sequence>
<name>D1NT73_9BIFI</name>
<dbReference type="Proteomes" id="UP000003656">
    <property type="component" value="Unassembled WGS sequence"/>
</dbReference>
<organism evidence="2 3">
    <name type="scientific">Bifidobacterium gallicum DSM 20093 = LMG 11596</name>
    <dbReference type="NCBI Taxonomy" id="561180"/>
    <lineage>
        <taxon>Bacteria</taxon>
        <taxon>Bacillati</taxon>
        <taxon>Actinomycetota</taxon>
        <taxon>Actinomycetes</taxon>
        <taxon>Bifidobacteriales</taxon>
        <taxon>Bifidobacteriaceae</taxon>
        <taxon>Bifidobacterium</taxon>
    </lineage>
</organism>
<evidence type="ECO:0000313" key="2">
    <source>
        <dbReference type="EMBL" id="EFA23876.1"/>
    </source>
</evidence>
<dbReference type="AlphaFoldDB" id="D1NT73"/>
<dbReference type="EMBL" id="ABXB03000001">
    <property type="protein sequence ID" value="EFA23876.1"/>
    <property type="molecule type" value="Genomic_DNA"/>
</dbReference>
<reference evidence="2 3" key="1">
    <citation type="submission" date="2009-11" db="EMBL/GenBank/DDBJ databases">
        <authorList>
            <person name="Weinstock G."/>
            <person name="Sodergren E."/>
            <person name="Clifton S."/>
            <person name="Fulton L."/>
            <person name="Fulton B."/>
            <person name="Courtney L."/>
            <person name="Fronick C."/>
            <person name="Harrison M."/>
            <person name="Strong C."/>
            <person name="Farmer C."/>
            <person name="Delahaunty K."/>
            <person name="Markovic C."/>
            <person name="Hall O."/>
            <person name="Minx P."/>
            <person name="Tomlinson C."/>
            <person name="Mitreva M."/>
            <person name="Nelson J."/>
            <person name="Hou S."/>
            <person name="Wollam A."/>
            <person name="Pepin K.H."/>
            <person name="Johnson M."/>
            <person name="Bhonagiri V."/>
            <person name="Nash W.E."/>
            <person name="Warren W."/>
            <person name="Chinwalla A."/>
            <person name="Mardis E.R."/>
            <person name="Wilson R.K."/>
        </authorList>
    </citation>
    <scope>NUCLEOTIDE SEQUENCE [LARGE SCALE GENOMIC DNA]</scope>
    <source>
        <strain evidence="2 3">DSM 20093</strain>
    </source>
</reference>
<evidence type="ECO:0000313" key="3">
    <source>
        <dbReference type="Proteomes" id="UP000003656"/>
    </source>
</evidence>
<proteinExistence type="predicted"/>